<protein>
    <recommendedName>
        <fullName evidence="4">Oligosaccharide repeat unit polymerase</fullName>
    </recommendedName>
</protein>
<evidence type="ECO:0000256" key="1">
    <source>
        <dbReference type="SAM" id="Phobius"/>
    </source>
</evidence>
<organism evidence="2 3">
    <name type="scientific">Methanobrevibacter ruminantium (strain ATCC 35063 / DSM 1093 / JCM 13430 / OCM 146 / M1)</name>
    <name type="common">Methanobacterium ruminantium</name>
    <dbReference type="NCBI Taxonomy" id="634498"/>
    <lineage>
        <taxon>Archaea</taxon>
        <taxon>Methanobacteriati</taxon>
        <taxon>Methanobacteriota</taxon>
        <taxon>Methanomada group</taxon>
        <taxon>Methanobacteria</taxon>
        <taxon>Methanobacteriales</taxon>
        <taxon>Methanobacteriaceae</taxon>
        <taxon>Methanobrevibacter</taxon>
    </lineage>
</organism>
<keyword evidence="1" id="KW-0812">Transmembrane</keyword>
<keyword evidence="1" id="KW-1133">Transmembrane helix</keyword>
<dbReference type="RefSeq" id="WP_012956944.1">
    <property type="nucleotide sequence ID" value="NC_013790.1"/>
</dbReference>
<dbReference type="KEGG" id="mru:mru_2146"/>
<dbReference type="InterPro" id="IPR002760">
    <property type="entry name" value="O_anti_polymase"/>
</dbReference>
<dbReference type="HOGENOM" id="CLU_768627_0_0_2"/>
<dbReference type="AlphaFoldDB" id="D3E122"/>
<dbReference type="Pfam" id="PF01901">
    <property type="entry name" value="O_anti_polymase"/>
    <property type="match status" value="1"/>
</dbReference>
<feature type="transmembrane region" description="Helical" evidence="1">
    <location>
        <begin position="44"/>
        <end position="66"/>
    </location>
</feature>
<evidence type="ECO:0008006" key="4">
    <source>
        <dbReference type="Google" id="ProtNLM"/>
    </source>
</evidence>
<dbReference type="OrthoDB" id="70767at2157"/>
<proteinExistence type="predicted"/>
<evidence type="ECO:0000313" key="2">
    <source>
        <dbReference type="EMBL" id="ADC47996.1"/>
    </source>
</evidence>
<accession>D3E122</accession>
<feature type="transmembrane region" description="Helical" evidence="1">
    <location>
        <begin position="168"/>
        <end position="198"/>
    </location>
</feature>
<feature type="transmembrane region" description="Helical" evidence="1">
    <location>
        <begin position="105"/>
        <end position="131"/>
    </location>
</feature>
<name>D3E122_METRM</name>
<feature type="transmembrane region" description="Helical" evidence="1">
    <location>
        <begin position="366"/>
        <end position="384"/>
    </location>
</feature>
<dbReference type="EMBL" id="CP001719">
    <property type="protein sequence ID" value="ADC47996.1"/>
    <property type="molecule type" value="Genomic_DNA"/>
</dbReference>
<gene>
    <name evidence="2" type="ordered locus">mru_2146</name>
</gene>
<feature type="transmembrane region" description="Helical" evidence="1">
    <location>
        <begin position="143"/>
        <end position="162"/>
    </location>
</feature>
<feature type="transmembrane region" description="Helical" evidence="1">
    <location>
        <begin position="12"/>
        <end position="32"/>
    </location>
</feature>
<dbReference type="NCBIfam" id="TIGR04370">
    <property type="entry name" value="glyco_rpt_poly"/>
    <property type="match status" value="1"/>
</dbReference>
<keyword evidence="1" id="KW-0472">Membrane</keyword>
<dbReference type="eggNOG" id="arCOG03206">
    <property type="taxonomic scope" value="Archaea"/>
</dbReference>
<keyword evidence="3" id="KW-1185">Reference proteome</keyword>
<evidence type="ECO:0000313" key="3">
    <source>
        <dbReference type="Proteomes" id="UP000008680"/>
    </source>
</evidence>
<feature type="transmembrane region" description="Helical" evidence="1">
    <location>
        <begin position="210"/>
        <end position="235"/>
    </location>
</feature>
<dbReference type="Proteomes" id="UP000008680">
    <property type="component" value="Chromosome"/>
</dbReference>
<reference evidence="2 3" key="1">
    <citation type="journal article" date="2010" name="PLoS ONE">
        <title>The genome sequence of the rumen methanogen Methanobrevibacter ruminantium reveals new possibilities for controlling ruminant methane emissions.</title>
        <authorList>
            <person name="Leahy S.C."/>
            <person name="Kelly W.J."/>
            <person name="Altermann E."/>
            <person name="Ronimus R.S."/>
            <person name="Yeoman C.J."/>
            <person name="Pacheco D.M."/>
            <person name="Li D."/>
            <person name="Kong Z."/>
            <person name="McTavish S."/>
            <person name="Sang C."/>
            <person name="Lambie S.C."/>
            <person name="Janssen P.H."/>
            <person name="Dey D."/>
            <person name="Attwood G.T."/>
        </authorList>
    </citation>
    <scope>NUCLEOTIDE SEQUENCE [LARGE SCALE GENOMIC DNA]</scope>
    <source>
        <strain evidence="3">ATCC 35063 / DSM 1093 / JCM 13430 / OCM 146 / M1</strain>
    </source>
</reference>
<feature type="transmembrane region" description="Helical" evidence="1">
    <location>
        <begin position="306"/>
        <end position="330"/>
    </location>
</feature>
<feature type="transmembrane region" description="Helical" evidence="1">
    <location>
        <begin position="342"/>
        <end position="360"/>
    </location>
</feature>
<sequence length="393" mass="44244">MNLENKSIDLLNPFIIIAMVIVFIIIALPMWYAYQKLPSPSMDLFLYIGLGLIFFIFGILISNLLLNRFLKKDLSLDSLKDTIKISISKNPKKLSIFESYSRKEMILVIMVLIGIILQIINIVRLGGIPLFSATLKAEAAGKIWLASYIIFLPFINILLAEFNRDSHYLLVFLGLLLFTLTGYRTTPIAIVLSILITLYYTRNIKFKYQVLFLGLFLVIAVALLLAIGFIAVQAISWQHWSLNPIELVSYRAAFTLNVLGHAISNQFATAGKLFYSTLTGFFTHTDPRVLVGQATLGRNHSITSTIFGPALLDFGLIGMCIQMLLIGFILKTLHSIQKHKKEVYSAFYGILLAQTIIWIETGPTDVVVWIFYLIAIVLMALFFLKGSSRDLEA</sequence>
<dbReference type="PATRIC" id="fig|634498.28.peg.2147"/>
<dbReference type="GeneID" id="8771827"/>